<dbReference type="GO" id="GO:0006281">
    <property type="term" value="P:DNA repair"/>
    <property type="evidence" value="ECO:0007669"/>
    <property type="project" value="UniProtKB-KW"/>
</dbReference>
<dbReference type="Gene3D" id="1.10.1670.40">
    <property type="match status" value="1"/>
</dbReference>
<accession>A0ABD5MKE0</accession>
<dbReference type="RefSeq" id="WP_222922563.1">
    <property type="nucleotide sequence ID" value="NZ_CP082286.1"/>
</dbReference>
<dbReference type="Pfam" id="PF00730">
    <property type="entry name" value="HhH-GPD"/>
    <property type="match status" value="1"/>
</dbReference>
<dbReference type="Gene3D" id="1.10.340.30">
    <property type="entry name" value="Hypothetical protein, domain 2"/>
    <property type="match status" value="1"/>
</dbReference>
<dbReference type="InterPro" id="IPR003265">
    <property type="entry name" value="HhH-GPD_domain"/>
</dbReference>
<proteinExistence type="predicted"/>
<keyword evidence="1" id="KW-0227">DNA damage</keyword>
<dbReference type="InterPro" id="IPR011257">
    <property type="entry name" value="DNA_glycosylase"/>
</dbReference>
<dbReference type="Proteomes" id="UP001589595">
    <property type="component" value="Unassembled WGS sequence"/>
</dbReference>
<dbReference type="AlphaFoldDB" id="A0ABD5MKE0"/>
<dbReference type="PANTHER" id="PTHR43003">
    <property type="entry name" value="DNA-3-METHYLADENINE GLYCOSYLASE"/>
    <property type="match status" value="1"/>
</dbReference>
<keyword evidence="5" id="KW-1185">Reference proteome</keyword>
<dbReference type="PANTHER" id="PTHR43003:SF5">
    <property type="entry name" value="DNA-3-METHYLADENINE GLYCOSYLASE"/>
    <property type="match status" value="1"/>
</dbReference>
<protein>
    <submittedName>
        <fullName evidence="4">DNA-3-methyladenine glycosylase family protein</fullName>
    </submittedName>
</protein>
<gene>
    <name evidence="4" type="ORF">ACFFOL_08995</name>
</gene>
<dbReference type="InterPro" id="IPR051912">
    <property type="entry name" value="Alkylbase_DNA_Glycosylase/TA"/>
</dbReference>
<dbReference type="SUPFAM" id="SSF48150">
    <property type="entry name" value="DNA-glycosylase"/>
    <property type="match status" value="1"/>
</dbReference>
<comment type="caution">
    <text evidence="4">The sequence shown here is derived from an EMBL/GenBank/DDBJ whole genome shotgun (WGS) entry which is preliminary data.</text>
</comment>
<evidence type="ECO:0000313" key="5">
    <source>
        <dbReference type="Proteomes" id="UP001589595"/>
    </source>
</evidence>
<evidence type="ECO:0000256" key="1">
    <source>
        <dbReference type="ARBA" id="ARBA00022763"/>
    </source>
</evidence>
<evidence type="ECO:0000256" key="2">
    <source>
        <dbReference type="ARBA" id="ARBA00023204"/>
    </source>
</evidence>
<feature type="domain" description="HhH-GPD" evidence="3">
    <location>
        <begin position="57"/>
        <end position="206"/>
    </location>
</feature>
<reference evidence="4" key="1">
    <citation type="submission" date="2024-09" db="EMBL/GenBank/DDBJ databases">
        <authorList>
            <person name="Sun Q."/>
        </authorList>
    </citation>
    <scope>NUCLEOTIDE SEQUENCE [LARGE SCALE GENOMIC DNA]</scope>
    <source>
        <strain evidence="4">JCM 31273</strain>
    </source>
</reference>
<dbReference type="CDD" id="cd00056">
    <property type="entry name" value="ENDO3c"/>
    <property type="match status" value="1"/>
</dbReference>
<dbReference type="SMART" id="SM00478">
    <property type="entry name" value="ENDO3c"/>
    <property type="match status" value="1"/>
</dbReference>
<sequence length="219" mass="24254">MPVDADADAFDELDPSDREALSALRDDDLLGPVIDRHGPLTIEPAADPFERLVVSILRQQVSMASAKATRERLFDAVDVTPAGLLAAEETTLKDAGLSRQKTRYVCNVAEAFADNDWDHEAFAAMSDDEVRQELTAITGVGEWTANMQLLFTLGRPDVFPVGDLGIRKGMEELYGREMSRAEMVEEAERWAPYRSYASLYLWRAKEDIAAGVDEVVGDE</sequence>
<organism evidence="4 5">
    <name type="scientific">Halobaculum roseum</name>
    <dbReference type="NCBI Taxonomy" id="2175149"/>
    <lineage>
        <taxon>Archaea</taxon>
        <taxon>Methanobacteriati</taxon>
        <taxon>Methanobacteriota</taxon>
        <taxon>Stenosarchaea group</taxon>
        <taxon>Halobacteria</taxon>
        <taxon>Halobacteriales</taxon>
        <taxon>Haloferacaceae</taxon>
        <taxon>Halobaculum</taxon>
    </lineage>
</organism>
<evidence type="ECO:0000259" key="3">
    <source>
        <dbReference type="SMART" id="SM00478"/>
    </source>
</evidence>
<keyword evidence="2" id="KW-0234">DNA repair</keyword>
<name>A0ABD5MKE0_9EURY</name>
<evidence type="ECO:0000313" key="4">
    <source>
        <dbReference type="EMBL" id="MFB9824299.1"/>
    </source>
</evidence>
<dbReference type="EMBL" id="JBHMAJ010000006">
    <property type="protein sequence ID" value="MFB9824299.1"/>
    <property type="molecule type" value="Genomic_DNA"/>
</dbReference>
<dbReference type="GeneID" id="67209863"/>